<gene>
    <name evidence="11" type="ORF">CIB54_13630</name>
</gene>
<proteinExistence type="inferred from homology"/>
<evidence type="ECO:0000256" key="5">
    <source>
        <dbReference type="ARBA" id="ARBA00023139"/>
    </source>
</evidence>
<keyword evidence="7 8" id="KW-0449">Lipoprotein</keyword>
<evidence type="ECO:0000256" key="2">
    <source>
        <dbReference type="ARBA" id="ARBA00022452"/>
    </source>
</evidence>
<dbReference type="Proteomes" id="UP000233564">
    <property type="component" value="Unassembled WGS sequence"/>
</dbReference>
<comment type="subcellular location">
    <subcellularLocation>
        <location evidence="8">Cell outer membrane</location>
        <topology evidence="8">Lipid-anchor</topology>
    </subcellularLocation>
</comment>
<protein>
    <submittedName>
        <fullName evidence="11">RND transporter</fullName>
    </submittedName>
</protein>
<comment type="caution">
    <text evidence="11">The sequence shown here is derived from an EMBL/GenBank/DDBJ whole genome shotgun (WGS) entry which is preliminary data.</text>
</comment>
<dbReference type="PANTHER" id="PTHR30203:SF33">
    <property type="entry name" value="BLR4455 PROTEIN"/>
    <property type="match status" value="1"/>
</dbReference>
<feature type="coiled-coil region" evidence="9">
    <location>
        <begin position="377"/>
        <end position="414"/>
    </location>
</feature>
<dbReference type="RefSeq" id="WP_101220054.1">
    <property type="nucleotide sequence ID" value="NZ_KZ477996.1"/>
</dbReference>
<comment type="similarity">
    <text evidence="1 8">Belongs to the outer membrane factor (OMF) (TC 1.B.17) family.</text>
</comment>
<organism evidence="11 12">
    <name type="scientific">Pseudomonas fluorescens</name>
    <dbReference type="NCBI Taxonomy" id="294"/>
    <lineage>
        <taxon>Bacteria</taxon>
        <taxon>Pseudomonadati</taxon>
        <taxon>Pseudomonadota</taxon>
        <taxon>Gammaproteobacteria</taxon>
        <taxon>Pseudomonadales</taxon>
        <taxon>Pseudomonadaceae</taxon>
        <taxon>Pseudomonas</taxon>
    </lineage>
</organism>
<keyword evidence="4 8" id="KW-0472">Membrane</keyword>
<keyword evidence="2 8" id="KW-1134">Transmembrane beta strand</keyword>
<dbReference type="Gene3D" id="1.20.1600.10">
    <property type="entry name" value="Outer membrane efflux proteins (OEP)"/>
    <property type="match status" value="1"/>
</dbReference>
<dbReference type="InterPro" id="IPR010131">
    <property type="entry name" value="MdtP/NodT-like"/>
</dbReference>
<dbReference type="EMBL" id="NVXX01000017">
    <property type="protein sequence ID" value="PKH20428.1"/>
    <property type="molecule type" value="Genomic_DNA"/>
</dbReference>
<accession>A0A2N1E658</accession>
<keyword evidence="3 8" id="KW-0812">Transmembrane</keyword>
<feature type="signal peptide" evidence="8">
    <location>
        <begin position="1"/>
        <end position="22"/>
    </location>
</feature>
<keyword evidence="6" id="KW-0998">Cell outer membrane</keyword>
<dbReference type="AlphaFoldDB" id="A0A2N1E658"/>
<sequence length="477" mass="51451">MRPRLNPLAAVMLLALQGCSMAPTYQVPSVDLPAGYREQTSDGPWHSAQPSDLLAPQWWKLYKDPTLDELQQQLLTANPDLAAALAHFDASQAYASQLQAGLFPQLTASAQPLRQRQSDSRPLRGTTQPSVYNSDTAGFSLSYELDLWGKIRNQVAAGDAQAQASGDDLAVARLSLQRQLATLYVQLNGLDAQSRILTHSLEDFSQALQLTRSRYEGQIASELDLTRAQNQLAEARAQLDDVRGQRNLTEHAIGELVGVAASHFSLPPSPQLMALPGIPAQLPSHLLQRRPDIAAAERRVFAANASIGVAKAAWYPDFSLTGLIGGQTQGVGNLLSAGNRYWALGPLMNLPILDGGRLSANERQARAEFEEASAQYRSQVLKAVREVEDNLAQLRDLQQQAQDEQAAADAAQHTQALAMNSYQAGAVSYLDVVTAQTAALQAQRTLQAVQTRQLQASVGLVTALGGGWQAGSEGQTH</sequence>
<keyword evidence="9" id="KW-0175">Coiled coil</keyword>
<evidence type="ECO:0000256" key="8">
    <source>
        <dbReference type="RuleBase" id="RU362097"/>
    </source>
</evidence>
<dbReference type="PANTHER" id="PTHR30203">
    <property type="entry name" value="OUTER MEMBRANE CATION EFFLUX PROTEIN"/>
    <property type="match status" value="1"/>
</dbReference>
<dbReference type="SUPFAM" id="SSF56954">
    <property type="entry name" value="Outer membrane efflux proteins (OEP)"/>
    <property type="match status" value="1"/>
</dbReference>
<evidence type="ECO:0000256" key="7">
    <source>
        <dbReference type="ARBA" id="ARBA00023288"/>
    </source>
</evidence>
<dbReference type="GO" id="GO:0015562">
    <property type="term" value="F:efflux transmembrane transporter activity"/>
    <property type="evidence" value="ECO:0007669"/>
    <property type="project" value="InterPro"/>
</dbReference>
<feature type="region of interest" description="Disordered" evidence="10">
    <location>
        <begin position="110"/>
        <end position="131"/>
    </location>
</feature>
<evidence type="ECO:0000256" key="10">
    <source>
        <dbReference type="SAM" id="MobiDB-lite"/>
    </source>
</evidence>
<dbReference type="NCBIfam" id="TIGR01845">
    <property type="entry name" value="outer_NodT"/>
    <property type="match status" value="1"/>
</dbReference>
<dbReference type="PROSITE" id="PS51257">
    <property type="entry name" value="PROKAR_LIPOPROTEIN"/>
    <property type="match status" value="1"/>
</dbReference>
<dbReference type="InterPro" id="IPR003423">
    <property type="entry name" value="OMP_efflux"/>
</dbReference>
<reference evidence="11 12" key="1">
    <citation type="submission" date="2017-08" db="EMBL/GenBank/DDBJ databases">
        <authorList>
            <person name="de Groot N.N."/>
        </authorList>
    </citation>
    <scope>NUCLEOTIDE SEQUENCE [LARGE SCALE GENOMIC DNA]</scope>
    <source>
        <strain evidence="11 12">PfR 37</strain>
    </source>
</reference>
<dbReference type="Pfam" id="PF02321">
    <property type="entry name" value="OEP"/>
    <property type="match status" value="2"/>
</dbReference>
<evidence type="ECO:0000313" key="12">
    <source>
        <dbReference type="Proteomes" id="UP000233564"/>
    </source>
</evidence>
<name>A0A2N1E658_PSEFL</name>
<feature type="chain" id="PRO_5014488888" evidence="8">
    <location>
        <begin position="23"/>
        <end position="477"/>
    </location>
</feature>
<evidence type="ECO:0000256" key="1">
    <source>
        <dbReference type="ARBA" id="ARBA00007613"/>
    </source>
</evidence>
<dbReference type="Gene3D" id="2.20.200.10">
    <property type="entry name" value="Outer membrane efflux proteins (OEP)"/>
    <property type="match status" value="1"/>
</dbReference>
<evidence type="ECO:0000256" key="3">
    <source>
        <dbReference type="ARBA" id="ARBA00022692"/>
    </source>
</evidence>
<keyword evidence="8" id="KW-0732">Signal</keyword>
<evidence type="ECO:0000256" key="4">
    <source>
        <dbReference type="ARBA" id="ARBA00023136"/>
    </source>
</evidence>
<keyword evidence="5 8" id="KW-0564">Palmitate</keyword>
<dbReference type="GO" id="GO:0009279">
    <property type="term" value="C:cell outer membrane"/>
    <property type="evidence" value="ECO:0007669"/>
    <property type="project" value="UniProtKB-SubCell"/>
</dbReference>
<evidence type="ECO:0000256" key="6">
    <source>
        <dbReference type="ARBA" id="ARBA00023237"/>
    </source>
</evidence>
<evidence type="ECO:0000256" key="9">
    <source>
        <dbReference type="SAM" id="Coils"/>
    </source>
</evidence>
<evidence type="ECO:0000313" key="11">
    <source>
        <dbReference type="EMBL" id="PKH20428.1"/>
    </source>
</evidence>